<dbReference type="InterPro" id="IPR021858">
    <property type="entry name" value="Fun_TF"/>
</dbReference>
<name>A0A6G1KLZ1_9PLEO</name>
<evidence type="ECO:0008006" key="4">
    <source>
        <dbReference type="Google" id="ProtNLM"/>
    </source>
</evidence>
<feature type="chain" id="PRO_5026334267" description="C6 zinc finger domain-containing protein" evidence="1">
    <location>
        <begin position="24"/>
        <end position="222"/>
    </location>
</feature>
<dbReference type="Pfam" id="PF11951">
    <property type="entry name" value="Fungal_trans_2"/>
    <property type="match status" value="1"/>
</dbReference>
<keyword evidence="1" id="KW-0732">Signal</keyword>
<evidence type="ECO:0000256" key="1">
    <source>
        <dbReference type="SAM" id="SignalP"/>
    </source>
</evidence>
<dbReference type="InterPro" id="IPR052400">
    <property type="entry name" value="Zn2-C6_fungal_TF"/>
</dbReference>
<gene>
    <name evidence="2" type="ORF">K504DRAFT_462304</name>
</gene>
<dbReference type="PANTHER" id="PTHR47657">
    <property type="entry name" value="STEROL REGULATORY ELEMENT-BINDING PROTEIN ECM22"/>
    <property type="match status" value="1"/>
</dbReference>
<evidence type="ECO:0000313" key="3">
    <source>
        <dbReference type="Proteomes" id="UP000799428"/>
    </source>
</evidence>
<accession>A0A6G1KLZ1</accession>
<dbReference type="EMBL" id="MU005765">
    <property type="protein sequence ID" value="KAF2713820.1"/>
    <property type="molecule type" value="Genomic_DNA"/>
</dbReference>
<dbReference type="OrthoDB" id="416217at2759"/>
<reference evidence="2" key="1">
    <citation type="journal article" date="2020" name="Stud. Mycol.">
        <title>101 Dothideomycetes genomes: a test case for predicting lifestyles and emergence of pathogens.</title>
        <authorList>
            <person name="Haridas S."/>
            <person name="Albert R."/>
            <person name="Binder M."/>
            <person name="Bloem J."/>
            <person name="Labutti K."/>
            <person name="Salamov A."/>
            <person name="Andreopoulos B."/>
            <person name="Baker S."/>
            <person name="Barry K."/>
            <person name="Bills G."/>
            <person name="Bluhm B."/>
            <person name="Cannon C."/>
            <person name="Castanera R."/>
            <person name="Culley D."/>
            <person name="Daum C."/>
            <person name="Ezra D."/>
            <person name="Gonzalez J."/>
            <person name="Henrissat B."/>
            <person name="Kuo A."/>
            <person name="Liang C."/>
            <person name="Lipzen A."/>
            <person name="Lutzoni F."/>
            <person name="Magnuson J."/>
            <person name="Mondo S."/>
            <person name="Nolan M."/>
            <person name="Ohm R."/>
            <person name="Pangilinan J."/>
            <person name="Park H.-J."/>
            <person name="Ramirez L."/>
            <person name="Alfaro M."/>
            <person name="Sun H."/>
            <person name="Tritt A."/>
            <person name="Yoshinaga Y."/>
            <person name="Zwiers L.-H."/>
            <person name="Turgeon B."/>
            <person name="Goodwin S."/>
            <person name="Spatafora J."/>
            <person name="Crous P."/>
            <person name="Grigoriev I."/>
        </authorList>
    </citation>
    <scope>NUCLEOTIDE SEQUENCE</scope>
    <source>
        <strain evidence="2">CBS 279.74</strain>
    </source>
</reference>
<evidence type="ECO:0000313" key="2">
    <source>
        <dbReference type="EMBL" id="KAF2713820.1"/>
    </source>
</evidence>
<organism evidence="2 3">
    <name type="scientific">Pleomassaria siparia CBS 279.74</name>
    <dbReference type="NCBI Taxonomy" id="1314801"/>
    <lineage>
        <taxon>Eukaryota</taxon>
        <taxon>Fungi</taxon>
        <taxon>Dikarya</taxon>
        <taxon>Ascomycota</taxon>
        <taxon>Pezizomycotina</taxon>
        <taxon>Dothideomycetes</taxon>
        <taxon>Pleosporomycetidae</taxon>
        <taxon>Pleosporales</taxon>
        <taxon>Pleomassariaceae</taxon>
        <taxon>Pleomassaria</taxon>
    </lineage>
</organism>
<sequence>MGFEHPYILHLVFAFTALHLATSRPDQRDEYMAISERHYEAALPVVTSELAKLNPKHCHAICMAVQLVCLIHCARGPQPGEFLAFGEGGRSEWLIMFRGIRTTREFMNTKYLRVKVPERPVPLYDFPPKYETALADLRDWVDHVSVMGDDERDANLHAVDELAKCYHARYGGTESELLLVFAWLYKMSDEYLRRLQDLEPVPLVIFAWFTVLLGDMERLWYV</sequence>
<dbReference type="Proteomes" id="UP000799428">
    <property type="component" value="Unassembled WGS sequence"/>
</dbReference>
<dbReference type="GO" id="GO:0000981">
    <property type="term" value="F:DNA-binding transcription factor activity, RNA polymerase II-specific"/>
    <property type="evidence" value="ECO:0007669"/>
    <property type="project" value="TreeGrafter"/>
</dbReference>
<protein>
    <recommendedName>
        <fullName evidence="4">C6 zinc finger domain-containing protein</fullName>
    </recommendedName>
</protein>
<keyword evidence="3" id="KW-1185">Reference proteome</keyword>
<dbReference type="AlphaFoldDB" id="A0A6G1KLZ1"/>
<feature type="signal peptide" evidence="1">
    <location>
        <begin position="1"/>
        <end position="23"/>
    </location>
</feature>
<proteinExistence type="predicted"/>
<dbReference type="PANTHER" id="PTHR47657:SF13">
    <property type="entry name" value="ZN(2)-C6 FUNGAL-TYPE DOMAIN-CONTAINING PROTEIN-RELATED"/>
    <property type="match status" value="1"/>
</dbReference>